<sequence>MVLSVNEHTFKQAVLEADGLVLVSFGTPWCGPCRILSKYLNRIDEDATHQMKVVQVNADENFKLAHDYRLKQIPTLILFDQGEVIQRIETFESRTLIREQLQAILEQVPHSA</sequence>
<evidence type="ECO:0000259" key="8">
    <source>
        <dbReference type="PROSITE" id="PS51352"/>
    </source>
</evidence>
<dbReference type="GO" id="GO:0045454">
    <property type="term" value="P:cell redox homeostasis"/>
    <property type="evidence" value="ECO:0007669"/>
    <property type="project" value="TreeGrafter"/>
</dbReference>
<keyword evidence="3" id="KW-0249">Electron transport</keyword>
<evidence type="ECO:0000256" key="1">
    <source>
        <dbReference type="ARBA" id="ARBA00008987"/>
    </source>
</evidence>
<keyword evidence="4 7" id="KW-1015">Disulfide bond</keyword>
<keyword evidence="2" id="KW-0813">Transport</keyword>
<evidence type="ECO:0000313" key="9">
    <source>
        <dbReference type="EMBL" id="PZD72880.1"/>
    </source>
</evidence>
<reference evidence="9 10" key="1">
    <citation type="journal article" date="2018" name="Sci. Rep.">
        <title>A novel species of the marine cyanobacterium Acaryochloris with a unique pigment content and lifestyle.</title>
        <authorList>
            <person name="Partensky F."/>
            <person name="Six C."/>
            <person name="Ratin M."/>
            <person name="Garczarek L."/>
            <person name="Vaulot D."/>
            <person name="Probert I."/>
            <person name="Calteau A."/>
            <person name="Gourvil P."/>
            <person name="Marie D."/>
            <person name="Grebert T."/>
            <person name="Bouchier C."/>
            <person name="Le Panse S."/>
            <person name="Gachenot M."/>
            <person name="Rodriguez F."/>
            <person name="Garrido J.L."/>
        </authorList>
    </citation>
    <scope>NUCLEOTIDE SEQUENCE [LARGE SCALE GENOMIC DNA]</scope>
    <source>
        <strain evidence="9 10">RCC1774</strain>
    </source>
</reference>
<evidence type="ECO:0000256" key="3">
    <source>
        <dbReference type="ARBA" id="ARBA00022982"/>
    </source>
</evidence>
<feature type="disulfide bond" description="Redox-active" evidence="7">
    <location>
        <begin position="30"/>
        <end position="33"/>
    </location>
</feature>
<dbReference type="CDD" id="cd02947">
    <property type="entry name" value="TRX_family"/>
    <property type="match status" value="1"/>
</dbReference>
<dbReference type="InterPro" id="IPR013766">
    <property type="entry name" value="Thioredoxin_domain"/>
</dbReference>
<comment type="similarity">
    <text evidence="1 6">Belongs to the thioredoxin family.</text>
</comment>
<evidence type="ECO:0000256" key="4">
    <source>
        <dbReference type="ARBA" id="ARBA00023157"/>
    </source>
</evidence>
<dbReference type="RefSeq" id="WP_110986703.1">
    <property type="nucleotide sequence ID" value="NZ_CAWNWM010000008.1"/>
</dbReference>
<dbReference type="Proteomes" id="UP000248857">
    <property type="component" value="Unassembled WGS sequence"/>
</dbReference>
<dbReference type="Gene3D" id="3.40.30.10">
    <property type="entry name" value="Glutaredoxin"/>
    <property type="match status" value="1"/>
</dbReference>
<comment type="caution">
    <text evidence="9">The sequence shown here is derived from an EMBL/GenBank/DDBJ whole genome shotgun (WGS) entry which is preliminary data.</text>
</comment>
<dbReference type="EMBL" id="PQWO01000008">
    <property type="protein sequence ID" value="PZD72880.1"/>
    <property type="molecule type" value="Genomic_DNA"/>
</dbReference>
<feature type="domain" description="Thioredoxin" evidence="8">
    <location>
        <begin position="1"/>
        <end position="110"/>
    </location>
</feature>
<accession>A0A2W1JH25</accession>
<dbReference type="InterPro" id="IPR036249">
    <property type="entry name" value="Thioredoxin-like_sf"/>
</dbReference>
<name>A0A2W1JH25_9CYAN</name>
<dbReference type="SUPFAM" id="SSF52833">
    <property type="entry name" value="Thioredoxin-like"/>
    <property type="match status" value="1"/>
</dbReference>
<evidence type="ECO:0000256" key="6">
    <source>
        <dbReference type="PIRNR" id="PIRNR000077"/>
    </source>
</evidence>
<dbReference type="OrthoDB" id="530955at2"/>
<organism evidence="9 10">
    <name type="scientific">Acaryochloris thomasi RCC1774</name>
    <dbReference type="NCBI Taxonomy" id="1764569"/>
    <lineage>
        <taxon>Bacteria</taxon>
        <taxon>Bacillati</taxon>
        <taxon>Cyanobacteriota</taxon>
        <taxon>Cyanophyceae</taxon>
        <taxon>Acaryochloridales</taxon>
        <taxon>Acaryochloridaceae</taxon>
        <taxon>Acaryochloris</taxon>
        <taxon>Acaryochloris thomasi</taxon>
    </lineage>
</organism>
<dbReference type="GO" id="GO:0015035">
    <property type="term" value="F:protein-disulfide reductase activity"/>
    <property type="evidence" value="ECO:0007669"/>
    <property type="project" value="InterPro"/>
</dbReference>
<dbReference type="PROSITE" id="PS51352">
    <property type="entry name" value="THIOREDOXIN_2"/>
    <property type="match status" value="1"/>
</dbReference>
<evidence type="ECO:0000256" key="7">
    <source>
        <dbReference type="PIRSR" id="PIRSR000077-4"/>
    </source>
</evidence>
<proteinExistence type="inferred from homology"/>
<evidence type="ECO:0000256" key="2">
    <source>
        <dbReference type="ARBA" id="ARBA00022448"/>
    </source>
</evidence>
<dbReference type="Pfam" id="PF00085">
    <property type="entry name" value="Thioredoxin"/>
    <property type="match status" value="1"/>
</dbReference>
<protein>
    <recommendedName>
        <fullName evidence="6">Thioredoxin</fullName>
    </recommendedName>
</protein>
<dbReference type="GO" id="GO:0005829">
    <property type="term" value="C:cytosol"/>
    <property type="evidence" value="ECO:0007669"/>
    <property type="project" value="TreeGrafter"/>
</dbReference>
<keyword evidence="5 7" id="KW-0676">Redox-active center</keyword>
<evidence type="ECO:0000313" key="10">
    <source>
        <dbReference type="Proteomes" id="UP000248857"/>
    </source>
</evidence>
<evidence type="ECO:0000256" key="5">
    <source>
        <dbReference type="ARBA" id="ARBA00023284"/>
    </source>
</evidence>
<dbReference type="PANTHER" id="PTHR45663">
    <property type="entry name" value="GEO12009P1"/>
    <property type="match status" value="1"/>
</dbReference>
<dbReference type="AlphaFoldDB" id="A0A2W1JH25"/>
<dbReference type="InterPro" id="IPR005746">
    <property type="entry name" value="Thioredoxin"/>
</dbReference>
<dbReference type="PIRSF" id="PIRSF000077">
    <property type="entry name" value="Thioredoxin"/>
    <property type="match status" value="1"/>
</dbReference>
<dbReference type="PANTHER" id="PTHR45663:SF11">
    <property type="entry name" value="GEO12009P1"/>
    <property type="match status" value="1"/>
</dbReference>
<keyword evidence="10" id="KW-1185">Reference proteome</keyword>
<gene>
    <name evidence="9" type="primary">trxA_7</name>
    <name evidence="9" type="ORF">C1752_03256</name>
</gene>